<keyword evidence="3" id="KW-1185">Reference proteome</keyword>
<dbReference type="EMBL" id="AZIM01003721">
    <property type="protein sequence ID" value="ETE61685.1"/>
    <property type="molecule type" value="Genomic_DNA"/>
</dbReference>
<feature type="non-terminal residue" evidence="2">
    <location>
        <position position="1"/>
    </location>
</feature>
<feature type="compositionally biased region" description="Polar residues" evidence="1">
    <location>
        <begin position="136"/>
        <end position="146"/>
    </location>
</feature>
<evidence type="ECO:0000256" key="1">
    <source>
        <dbReference type="SAM" id="MobiDB-lite"/>
    </source>
</evidence>
<feature type="non-terminal residue" evidence="2">
    <location>
        <position position="442"/>
    </location>
</feature>
<feature type="region of interest" description="Disordered" evidence="1">
    <location>
        <begin position="122"/>
        <end position="165"/>
    </location>
</feature>
<gene>
    <name evidence="2" type="primary">SOCS7</name>
    <name evidence="2" type="ORF">L345_12564</name>
</gene>
<proteinExistence type="predicted"/>
<sequence>RPTPFFRRRFVRGPRAQPQQAQAVEVSLGPGSGGHSAVAILGLHHPRGLCPVLGGGGTNLELPEAVTPPIRPSKEASAPPVSHPPSPTLQKRGRGLQAQVESSDPLPKQETLYYFKQNRAGKGTLEPPAQAGDATPFQTYATQSSDPLPKQETRPSPFETNSPLPRQETIYTIPDQWLSSLFFKNLQCWSTHNFWWQAVPRVKLSSLLGCVKLASGVPCVFPLVLGCSFGGETGWGRLFAGSLHRWWKKLFRMGGGGVGPLRTDPPVPVAISWLRDFSPCFADGGPSGWCLGVPLTRIAEFSPRIPHVPEAGHHSQLGPKISEVPSNSILLLFCVEWYRASWLSGGSDSKEPKNATQPEGDQPQQIQAGERAPAPRFRPRYRRQSFVDTGGLEWGQNYKQWRGRKSWLACYPGWVDWTSQDSQPWGSLTNVGLCKEGSKTRM</sequence>
<dbReference type="Proteomes" id="UP000018936">
    <property type="component" value="Unassembled WGS sequence"/>
</dbReference>
<comment type="caution">
    <text evidence="2">The sequence shown here is derived from an EMBL/GenBank/DDBJ whole genome shotgun (WGS) entry which is preliminary data.</text>
</comment>
<feature type="compositionally biased region" description="Polar residues" evidence="1">
    <location>
        <begin position="354"/>
        <end position="367"/>
    </location>
</feature>
<reference evidence="2 3" key="1">
    <citation type="journal article" date="2013" name="Proc. Natl. Acad. Sci. U.S.A.">
        <title>The king cobra genome reveals dynamic gene evolution and adaptation in the snake venom system.</title>
        <authorList>
            <person name="Vonk F.J."/>
            <person name="Casewell N.R."/>
            <person name="Henkel C.V."/>
            <person name="Heimberg A.M."/>
            <person name="Jansen H.J."/>
            <person name="McCleary R.J."/>
            <person name="Kerkkamp H.M."/>
            <person name="Vos R.A."/>
            <person name="Guerreiro I."/>
            <person name="Calvete J.J."/>
            <person name="Wuster W."/>
            <person name="Woods A.E."/>
            <person name="Logan J.M."/>
            <person name="Harrison R.A."/>
            <person name="Castoe T.A."/>
            <person name="de Koning A.P."/>
            <person name="Pollock D.D."/>
            <person name="Yandell M."/>
            <person name="Calderon D."/>
            <person name="Renjifo C."/>
            <person name="Currier R.B."/>
            <person name="Salgado D."/>
            <person name="Pla D."/>
            <person name="Sanz L."/>
            <person name="Hyder A.S."/>
            <person name="Ribeiro J.M."/>
            <person name="Arntzen J.W."/>
            <person name="van den Thillart G.E."/>
            <person name="Boetzer M."/>
            <person name="Pirovano W."/>
            <person name="Dirks R.P."/>
            <person name="Spaink H.P."/>
            <person name="Duboule D."/>
            <person name="McGlinn E."/>
            <person name="Kini R.M."/>
            <person name="Richardson M.K."/>
        </authorList>
    </citation>
    <scope>NUCLEOTIDE SEQUENCE</scope>
    <source>
        <tissue evidence="2">Blood</tissue>
    </source>
</reference>
<feature type="region of interest" description="Disordered" evidence="1">
    <location>
        <begin position="348"/>
        <end position="374"/>
    </location>
</feature>
<dbReference type="AlphaFoldDB" id="V8NHY4"/>
<protein>
    <submittedName>
        <fullName evidence="2">Suppressor of cytokine signaling 7</fullName>
    </submittedName>
</protein>
<evidence type="ECO:0000313" key="2">
    <source>
        <dbReference type="EMBL" id="ETE61685.1"/>
    </source>
</evidence>
<name>V8NHY4_OPHHA</name>
<organism evidence="2 3">
    <name type="scientific">Ophiophagus hannah</name>
    <name type="common">King cobra</name>
    <name type="synonym">Naja hannah</name>
    <dbReference type="NCBI Taxonomy" id="8665"/>
    <lineage>
        <taxon>Eukaryota</taxon>
        <taxon>Metazoa</taxon>
        <taxon>Chordata</taxon>
        <taxon>Craniata</taxon>
        <taxon>Vertebrata</taxon>
        <taxon>Euteleostomi</taxon>
        <taxon>Lepidosauria</taxon>
        <taxon>Squamata</taxon>
        <taxon>Bifurcata</taxon>
        <taxon>Unidentata</taxon>
        <taxon>Episquamata</taxon>
        <taxon>Toxicofera</taxon>
        <taxon>Serpentes</taxon>
        <taxon>Colubroidea</taxon>
        <taxon>Elapidae</taxon>
        <taxon>Elapinae</taxon>
        <taxon>Ophiophagus</taxon>
    </lineage>
</organism>
<feature type="region of interest" description="Disordered" evidence="1">
    <location>
        <begin position="61"/>
        <end position="109"/>
    </location>
</feature>
<evidence type="ECO:0000313" key="3">
    <source>
        <dbReference type="Proteomes" id="UP000018936"/>
    </source>
</evidence>
<accession>V8NHY4</accession>